<dbReference type="Proteomes" id="UP001497600">
    <property type="component" value="Chromosome H"/>
</dbReference>
<proteinExistence type="predicted"/>
<reference evidence="1 2" key="1">
    <citation type="submission" date="2024-01" db="EMBL/GenBank/DDBJ databases">
        <authorList>
            <consortium name="Genoscope - CEA"/>
            <person name="William W."/>
        </authorList>
    </citation>
    <scope>NUCLEOTIDE SEQUENCE [LARGE SCALE GENOMIC DNA]</scope>
    <source>
        <strain evidence="1 2">29B2s-10</strain>
    </source>
</reference>
<dbReference type="EMBL" id="OZ004260">
    <property type="protein sequence ID" value="CAK7920713.1"/>
    <property type="molecule type" value="Genomic_DNA"/>
</dbReference>
<keyword evidence="2" id="KW-1185">Reference proteome</keyword>
<accession>A0ABP0EJP5</accession>
<evidence type="ECO:0000313" key="1">
    <source>
        <dbReference type="EMBL" id="CAK7920713.1"/>
    </source>
</evidence>
<organism evidence="1 2">
    <name type="scientific">[Candida] anglica</name>
    <dbReference type="NCBI Taxonomy" id="148631"/>
    <lineage>
        <taxon>Eukaryota</taxon>
        <taxon>Fungi</taxon>
        <taxon>Dikarya</taxon>
        <taxon>Ascomycota</taxon>
        <taxon>Saccharomycotina</taxon>
        <taxon>Pichiomycetes</taxon>
        <taxon>Debaryomycetaceae</taxon>
        <taxon>Kurtzmaniella</taxon>
    </lineage>
</organism>
<gene>
    <name evidence="1" type="ORF">CAAN4_H05600</name>
</gene>
<name>A0ABP0EJP5_9ASCO</name>
<sequence length="176" mass="20041">MGIIATFLVLRTIFNFMRIERQTAPPNSIYNSNNLLRLRALHVLFWSGREISIMGSQFDNETSILMPLENIDLKNEFNLDVIFEQNLSVCRYSSSSEVASIAPLNVTDDVELKVPQESPKSYFSRSIFSTHQKKMDTPDSGISQNPIVPDHEMDVKHAAFGSFGQKLQSLRKREKS</sequence>
<evidence type="ECO:0000313" key="2">
    <source>
        <dbReference type="Proteomes" id="UP001497600"/>
    </source>
</evidence>
<protein>
    <submittedName>
        <fullName evidence="1">Uncharacterized protein</fullName>
    </submittedName>
</protein>